<dbReference type="PANTHER" id="PTHR42790:SF19">
    <property type="entry name" value="KYNURENINE_ALPHA-AMINOADIPATE AMINOTRANSFERASE, MITOCHONDRIAL"/>
    <property type="match status" value="1"/>
</dbReference>
<dbReference type="Gene3D" id="3.90.1150.10">
    <property type="entry name" value="Aspartate Aminotransferase, domain 1"/>
    <property type="match status" value="1"/>
</dbReference>
<evidence type="ECO:0000256" key="1">
    <source>
        <dbReference type="ARBA" id="ARBA00001933"/>
    </source>
</evidence>
<comment type="cofactor">
    <cofactor evidence="1">
        <name>pyridoxal 5'-phosphate</name>
        <dbReference type="ChEBI" id="CHEBI:597326"/>
    </cofactor>
</comment>
<dbReference type="GO" id="GO:1901605">
    <property type="term" value="P:alpha-amino acid metabolic process"/>
    <property type="evidence" value="ECO:0007669"/>
    <property type="project" value="TreeGrafter"/>
</dbReference>
<protein>
    <submittedName>
        <fullName evidence="6">PLP-dependent aminotransferase family protein</fullName>
    </submittedName>
</protein>
<evidence type="ECO:0000313" key="6">
    <source>
        <dbReference type="EMBL" id="RRD29790.1"/>
    </source>
</evidence>
<dbReference type="SUPFAM" id="SSF53383">
    <property type="entry name" value="PLP-dependent transferases"/>
    <property type="match status" value="1"/>
</dbReference>
<dbReference type="InterPro" id="IPR004839">
    <property type="entry name" value="Aminotransferase_I/II_large"/>
</dbReference>
<accession>A0A3P1V8G6</accession>
<comment type="caution">
    <text evidence="6">The sequence shown here is derived from an EMBL/GenBank/DDBJ whole genome shotgun (WGS) entry which is preliminary data.</text>
</comment>
<keyword evidence="2 6" id="KW-0032">Aminotransferase</keyword>
<evidence type="ECO:0000259" key="5">
    <source>
        <dbReference type="Pfam" id="PF00155"/>
    </source>
</evidence>
<dbReference type="InterPro" id="IPR015422">
    <property type="entry name" value="PyrdxlP-dep_Trfase_small"/>
</dbReference>
<dbReference type="GO" id="GO:0030170">
    <property type="term" value="F:pyridoxal phosphate binding"/>
    <property type="evidence" value="ECO:0007669"/>
    <property type="project" value="InterPro"/>
</dbReference>
<evidence type="ECO:0000256" key="3">
    <source>
        <dbReference type="ARBA" id="ARBA00022679"/>
    </source>
</evidence>
<reference evidence="6 7" key="1">
    <citation type="submission" date="2018-11" db="EMBL/GenBank/DDBJ databases">
        <title>Genomes From Bacteria Associated with the Canine Oral Cavity: a Test Case for Automated Genome-Based Taxonomic Assignment.</title>
        <authorList>
            <person name="Coil D.A."/>
            <person name="Jospin G."/>
            <person name="Darling A.E."/>
            <person name="Wallis C."/>
            <person name="Davis I.J."/>
            <person name="Harris S."/>
            <person name="Eisen J.A."/>
            <person name="Holcombe L.J."/>
            <person name="O'Flynn C."/>
        </authorList>
    </citation>
    <scope>NUCLEOTIDE SEQUENCE [LARGE SCALE GENOMIC DNA]</scope>
    <source>
        <strain evidence="6 7">OH5050</strain>
    </source>
</reference>
<proteinExistence type="predicted"/>
<sequence length="400" mass="42776">MRYARREHEFRPSPVRAVFELALDPRFVSLAGGNPDTALLPHEEIAEISSRLLRDRGAEILQYGSGAGIGALAEVVGGLMATQGAQVSSRELLITTGSQMGIDLATKLLCDPGDVIVAEGPTYVGAMGVFGAYEAQLRQIPVDGEGLVPQALEEALDAVEAEGRRVGYLYTIPHHQNPSGTTLSLTRREQVVEICARRGVPIVEDDPYALVGFPGTEPLASLYSLNPAGVLHLGSFSKIFSPGMRVGWMAAPPQVRDRLQIAGESVDIHPSVLAQEIIAAYVGTPSWSEHLGRLRRAYAGRCQGLLDALAQHAPQGVRWTVPSGGFFTWVTIDGVDPGADILGAAIERELIIVPGRACFAADPPSACLRLAHSSSSPQVLQEGARRLARVIDDLRRAHPV</sequence>
<name>A0A3P1V8G6_9ACTO</name>
<dbReference type="PANTHER" id="PTHR42790">
    <property type="entry name" value="AMINOTRANSFERASE"/>
    <property type="match status" value="1"/>
</dbReference>
<feature type="domain" description="Aminotransferase class I/classII large" evidence="5">
    <location>
        <begin position="28"/>
        <end position="387"/>
    </location>
</feature>
<dbReference type="InterPro" id="IPR015424">
    <property type="entry name" value="PyrdxlP-dep_Trfase"/>
</dbReference>
<dbReference type="Pfam" id="PF00155">
    <property type="entry name" value="Aminotran_1_2"/>
    <property type="match status" value="1"/>
</dbReference>
<organism evidence="6 7">
    <name type="scientific">Actinomyces bowdenii</name>
    <dbReference type="NCBI Taxonomy" id="131109"/>
    <lineage>
        <taxon>Bacteria</taxon>
        <taxon>Bacillati</taxon>
        <taxon>Actinomycetota</taxon>
        <taxon>Actinomycetes</taxon>
        <taxon>Actinomycetales</taxon>
        <taxon>Actinomycetaceae</taxon>
        <taxon>Actinomyces</taxon>
    </lineage>
</organism>
<keyword evidence="3 6" id="KW-0808">Transferase</keyword>
<dbReference type="InterPro" id="IPR015421">
    <property type="entry name" value="PyrdxlP-dep_Trfase_major"/>
</dbReference>
<dbReference type="GO" id="GO:0008483">
    <property type="term" value="F:transaminase activity"/>
    <property type="evidence" value="ECO:0007669"/>
    <property type="project" value="UniProtKB-KW"/>
</dbReference>
<dbReference type="EMBL" id="RQZC01000005">
    <property type="protein sequence ID" value="RRD29790.1"/>
    <property type="molecule type" value="Genomic_DNA"/>
</dbReference>
<dbReference type="CDD" id="cd00609">
    <property type="entry name" value="AAT_like"/>
    <property type="match status" value="1"/>
</dbReference>
<gene>
    <name evidence="6" type="ORF">EII10_05390</name>
</gene>
<keyword evidence="4" id="KW-0663">Pyridoxal phosphate</keyword>
<dbReference type="Gene3D" id="3.40.640.10">
    <property type="entry name" value="Type I PLP-dependent aspartate aminotransferase-like (Major domain)"/>
    <property type="match status" value="1"/>
</dbReference>
<evidence type="ECO:0000313" key="7">
    <source>
        <dbReference type="Proteomes" id="UP000271272"/>
    </source>
</evidence>
<evidence type="ECO:0000256" key="4">
    <source>
        <dbReference type="ARBA" id="ARBA00022898"/>
    </source>
</evidence>
<dbReference type="OrthoDB" id="199743at2"/>
<dbReference type="AlphaFoldDB" id="A0A3P1V8G6"/>
<dbReference type="InterPro" id="IPR050859">
    <property type="entry name" value="Class-I_PLP-dep_aminotransf"/>
</dbReference>
<keyword evidence="7" id="KW-1185">Reference proteome</keyword>
<dbReference type="Proteomes" id="UP000271272">
    <property type="component" value="Unassembled WGS sequence"/>
</dbReference>
<evidence type="ECO:0000256" key="2">
    <source>
        <dbReference type="ARBA" id="ARBA00022576"/>
    </source>
</evidence>